<sequence length="115" mass="13143">MYKMLPNTFNINVGNRIRNKRETLGYSREKLAELANMSDGYLGEIERGTKGISSFFLYNISVSLGIPMDYFVTPDQDTNNVKPNELQTILNILHKSKETDLVLIEKIMRAIVITD</sequence>
<accession>A0A419SYB0</accession>
<proteinExistence type="predicted"/>
<reference evidence="5 6" key="1">
    <citation type="submission" date="2016-08" db="EMBL/GenBank/DDBJ databases">
        <title>A new outlook on sporulation: Clostridium algidixylanolyticum.</title>
        <authorList>
            <person name="Poppleton D.I."/>
            <person name="Gribaldo S."/>
        </authorList>
    </citation>
    <scope>NUCLEOTIDE SEQUENCE [LARGE SCALE GENOMIC DNA]</scope>
    <source>
        <strain evidence="5 6">SPL73</strain>
    </source>
</reference>
<dbReference type="InterPro" id="IPR010982">
    <property type="entry name" value="Lambda_DNA-bd_dom_sf"/>
</dbReference>
<dbReference type="CDD" id="cd00093">
    <property type="entry name" value="HTH_XRE"/>
    <property type="match status" value="1"/>
</dbReference>
<dbReference type="SUPFAM" id="SSF47413">
    <property type="entry name" value="lambda repressor-like DNA-binding domains"/>
    <property type="match status" value="1"/>
</dbReference>
<evidence type="ECO:0000313" key="6">
    <source>
        <dbReference type="Proteomes" id="UP000284277"/>
    </source>
</evidence>
<evidence type="ECO:0000256" key="1">
    <source>
        <dbReference type="ARBA" id="ARBA00023015"/>
    </source>
</evidence>
<keyword evidence="2" id="KW-0238">DNA-binding</keyword>
<dbReference type="Pfam" id="PF01381">
    <property type="entry name" value="HTH_3"/>
    <property type="match status" value="1"/>
</dbReference>
<dbReference type="GO" id="GO:0003700">
    <property type="term" value="F:DNA-binding transcription factor activity"/>
    <property type="evidence" value="ECO:0007669"/>
    <property type="project" value="TreeGrafter"/>
</dbReference>
<protein>
    <recommendedName>
        <fullName evidence="4">HTH cro/C1-type domain-containing protein</fullName>
    </recommendedName>
</protein>
<dbReference type="PANTHER" id="PTHR46797:SF23">
    <property type="entry name" value="HTH-TYPE TRANSCRIPTIONAL REGULATOR SUTR"/>
    <property type="match status" value="1"/>
</dbReference>
<evidence type="ECO:0000313" key="5">
    <source>
        <dbReference type="EMBL" id="RKD30253.1"/>
    </source>
</evidence>
<dbReference type="OrthoDB" id="371153at2"/>
<name>A0A419SYB0_9FIRM</name>
<keyword evidence="6" id="KW-1185">Reference proteome</keyword>
<dbReference type="RefSeq" id="WP_158585082.1">
    <property type="nucleotide sequence ID" value="NZ_MCIA01000031.1"/>
</dbReference>
<dbReference type="SMART" id="SM00530">
    <property type="entry name" value="HTH_XRE"/>
    <property type="match status" value="1"/>
</dbReference>
<dbReference type="Gene3D" id="1.10.260.40">
    <property type="entry name" value="lambda repressor-like DNA-binding domains"/>
    <property type="match status" value="1"/>
</dbReference>
<dbReference type="GO" id="GO:0003677">
    <property type="term" value="F:DNA binding"/>
    <property type="evidence" value="ECO:0007669"/>
    <property type="project" value="UniProtKB-KW"/>
</dbReference>
<dbReference type="InterPro" id="IPR001387">
    <property type="entry name" value="Cro/C1-type_HTH"/>
</dbReference>
<evidence type="ECO:0000256" key="3">
    <source>
        <dbReference type="ARBA" id="ARBA00023163"/>
    </source>
</evidence>
<comment type="caution">
    <text evidence="5">The sequence shown here is derived from an EMBL/GenBank/DDBJ whole genome shotgun (WGS) entry which is preliminary data.</text>
</comment>
<dbReference type="InterPro" id="IPR050807">
    <property type="entry name" value="TransReg_Diox_bact_type"/>
</dbReference>
<dbReference type="Proteomes" id="UP000284277">
    <property type="component" value="Unassembled WGS sequence"/>
</dbReference>
<dbReference type="GO" id="GO:0005829">
    <property type="term" value="C:cytosol"/>
    <property type="evidence" value="ECO:0007669"/>
    <property type="project" value="TreeGrafter"/>
</dbReference>
<evidence type="ECO:0000256" key="2">
    <source>
        <dbReference type="ARBA" id="ARBA00023125"/>
    </source>
</evidence>
<dbReference type="AlphaFoldDB" id="A0A419SYB0"/>
<gene>
    <name evidence="5" type="ORF">BET01_06570</name>
</gene>
<feature type="domain" description="HTH cro/C1-type" evidence="4">
    <location>
        <begin position="17"/>
        <end position="71"/>
    </location>
</feature>
<dbReference type="PROSITE" id="PS50943">
    <property type="entry name" value="HTH_CROC1"/>
    <property type="match status" value="1"/>
</dbReference>
<keyword evidence="3" id="KW-0804">Transcription</keyword>
<organism evidence="5 6">
    <name type="scientific">Lacrimispora algidixylanolytica</name>
    <dbReference type="NCBI Taxonomy" id="94868"/>
    <lineage>
        <taxon>Bacteria</taxon>
        <taxon>Bacillati</taxon>
        <taxon>Bacillota</taxon>
        <taxon>Clostridia</taxon>
        <taxon>Lachnospirales</taxon>
        <taxon>Lachnospiraceae</taxon>
        <taxon>Lacrimispora</taxon>
    </lineage>
</organism>
<keyword evidence="1" id="KW-0805">Transcription regulation</keyword>
<dbReference type="PANTHER" id="PTHR46797">
    <property type="entry name" value="HTH-TYPE TRANSCRIPTIONAL REGULATOR"/>
    <property type="match status" value="1"/>
</dbReference>
<evidence type="ECO:0000259" key="4">
    <source>
        <dbReference type="PROSITE" id="PS50943"/>
    </source>
</evidence>
<dbReference type="EMBL" id="MCIA01000031">
    <property type="protein sequence ID" value="RKD30253.1"/>
    <property type="molecule type" value="Genomic_DNA"/>
</dbReference>